<sequence>MRILPLLLAVCICTVSVQGRTSRQSVEGYPLFSAGALLNHESIGAVGAVQIRDFVSTEILLEGAWNREHWRGSGRVLFHGVSLFNDLISMPLIGAAGYTAHAVDTVIANESYSTTVSFPFFWGGVGLEYAVSEIAGFIRLEFGFRHGEKRFTYETRSSIGSDEYQRATATKELFPLHIGLVVTTVF</sequence>
<gene>
    <name evidence="1" type="ORF">CALK_2115</name>
</gene>
<keyword evidence="2" id="KW-1185">Reference proteome</keyword>
<dbReference type="AlphaFoldDB" id="U7D7F6"/>
<dbReference type="EMBL" id="ASJR01000022">
    <property type="protein sequence ID" value="ERP31037.1"/>
    <property type="molecule type" value="Genomic_DNA"/>
</dbReference>
<reference evidence="1 2" key="1">
    <citation type="journal article" date="2013" name="Environ. Microbiol.">
        <title>Genome analysis of Chitinivibrio alkaliphilus gen. nov., sp. nov., a novel extremely haloalkaliphilic anaerobic chitinolytic bacterium from the candidate phylum Termite Group 3.</title>
        <authorList>
            <person name="Sorokin D.Y."/>
            <person name="Gumerov V.M."/>
            <person name="Rakitin A.L."/>
            <person name="Beletsky A.V."/>
            <person name="Damste J.S."/>
            <person name="Muyzer G."/>
            <person name="Mardanov A.V."/>
            <person name="Ravin N.V."/>
        </authorList>
    </citation>
    <scope>NUCLEOTIDE SEQUENCE [LARGE SCALE GENOMIC DNA]</scope>
    <source>
        <strain evidence="1 2">ACht1</strain>
    </source>
</reference>
<organism evidence="1 2">
    <name type="scientific">Chitinivibrio alkaliphilus ACht1</name>
    <dbReference type="NCBI Taxonomy" id="1313304"/>
    <lineage>
        <taxon>Bacteria</taxon>
        <taxon>Pseudomonadati</taxon>
        <taxon>Fibrobacterota</taxon>
        <taxon>Chitinivibrionia</taxon>
        <taxon>Chitinivibrionales</taxon>
        <taxon>Chitinivibrionaceae</taxon>
        <taxon>Chitinivibrio</taxon>
    </lineage>
</organism>
<dbReference type="Proteomes" id="UP000017148">
    <property type="component" value="Unassembled WGS sequence"/>
</dbReference>
<comment type="caution">
    <text evidence="1">The sequence shown here is derived from an EMBL/GenBank/DDBJ whole genome shotgun (WGS) entry which is preliminary data.</text>
</comment>
<accession>U7D7F6</accession>
<evidence type="ECO:0000313" key="1">
    <source>
        <dbReference type="EMBL" id="ERP31037.1"/>
    </source>
</evidence>
<proteinExistence type="predicted"/>
<dbReference type="STRING" id="1313304.CALK_2115"/>
<name>U7D7F6_9BACT</name>
<evidence type="ECO:0000313" key="2">
    <source>
        <dbReference type="Proteomes" id="UP000017148"/>
    </source>
</evidence>
<protein>
    <submittedName>
        <fullName evidence="1">Uncharacterized protein</fullName>
    </submittedName>
</protein>
<dbReference type="RefSeq" id="WP_022637520.1">
    <property type="nucleotide sequence ID" value="NZ_ASJR01000022.1"/>
</dbReference>